<proteinExistence type="predicted"/>
<evidence type="ECO:0000313" key="1">
    <source>
        <dbReference type="EMBL" id="OGE27954.1"/>
    </source>
</evidence>
<name>A0A1F5JH52_9BACT</name>
<dbReference type="Proteomes" id="UP000177555">
    <property type="component" value="Unassembled WGS sequence"/>
</dbReference>
<organism evidence="1 2">
    <name type="scientific">Candidatus Daviesbacteria bacterium RIFCSPHIGHO2_01_FULL_40_11</name>
    <dbReference type="NCBI Taxonomy" id="1797762"/>
    <lineage>
        <taxon>Bacteria</taxon>
        <taxon>Candidatus Daviesiibacteriota</taxon>
    </lineage>
</organism>
<dbReference type="AlphaFoldDB" id="A0A1F5JH52"/>
<evidence type="ECO:0000313" key="2">
    <source>
        <dbReference type="Proteomes" id="UP000177555"/>
    </source>
</evidence>
<reference evidence="1 2" key="1">
    <citation type="journal article" date="2016" name="Nat. Commun.">
        <title>Thousands of microbial genomes shed light on interconnected biogeochemical processes in an aquifer system.</title>
        <authorList>
            <person name="Anantharaman K."/>
            <person name="Brown C.T."/>
            <person name="Hug L.A."/>
            <person name="Sharon I."/>
            <person name="Castelle C.J."/>
            <person name="Probst A.J."/>
            <person name="Thomas B.C."/>
            <person name="Singh A."/>
            <person name="Wilkins M.J."/>
            <person name="Karaoz U."/>
            <person name="Brodie E.L."/>
            <person name="Williams K.H."/>
            <person name="Hubbard S.S."/>
            <person name="Banfield J.F."/>
        </authorList>
    </citation>
    <scope>NUCLEOTIDE SEQUENCE [LARGE SCALE GENOMIC DNA]</scope>
</reference>
<dbReference type="EMBL" id="MFCP01000026">
    <property type="protein sequence ID" value="OGE27954.1"/>
    <property type="molecule type" value="Genomic_DNA"/>
</dbReference>
<accession>A0A1F5JH52</accession>
<sequence>MRENLESFKLIRPIELKAKDVKVWHGQNMQPFDLKGCDRIFIFRSILPGNNRPRRYIEFHCGDTTSATYRLDKEIFYITGQGILPHLDSSFN</sequence>
<comment type="caution">
    <text evidence="1">The sequence shown here is derived from an EMBL/GenBank/DDBJ whole genome shotgun (WGS) entry which is preliminary data.</text>
</comment>
<gene>
    <name evidence="1" type="ORF">A2867_02675</name>
</gene>
<protein>
    <submittedName>
        <fullName evidence="1">Uncharacterized protein</fullName>
    </submittedName>
</protein>